<reference evidence="2 3" key="1">
    <citation type="submission" date="2020-07" db="EMBL/GenBank/DDBJ databases">
        <title>Sequencing the genomes of 1000 actinobacteria strains.</title>
        <authorList>
            <person name="Klenk H.-P."/>
        </authorList>
    </citation>
    <scope>NUCLEOTIDE SEQUENCE [LARGE SCALE GENOMIC DNA]</scope>
    <source>
        <strain evidence="2 3">DSM 15166</strain>
    </source>
</reference>
<dbReference type="Proteomes" id="UP000521075">
    <property type="component" value="Unassembled WGS sequence"/>
</dbReference>
<dbReference type="EMBL" id="JACCHJ010000001">
    <property type="protein sequence ID" value="NYK09649.1"/>
    <property type="molecule type" value="Genomic_DNA"/>
</dbReference>
<name>A0A853DQ86_9MICO</name>
<sequence length="159" mass="18132">MNSDEIRAAFTEVFDEGLLFHGFTDYMRDYDMIIDVSPPSNLGLPREYVRYRFVDCVFAQTTTALSVDGWSRSLDERLIEYQTGADLYGFVWGVKWQPVYPGFELIADSPVAQEWSDKLGIPFHEARMGSNGHNLTLIFSDLRVDQVPVGYSPFTISRA</sequence>
<dbReference type="AlphaFoldDB" id="A0A853DQ86"/>
<feature type="domain" description="YxiG-like" evidence="1">
    <location>
        <begin position="4"/>
        <end position="156"/>
    </location>
</feature>
<dbReference type="RefSeq" id="WP_218874991.1">
    <property type="nucleotide sequence ID" value="NZ_BAAAHA010000003.1"/>
</dbReference>
<proteinExistence type="predicted"/>
<evidence type="ECO:0000259" key="1">
    <source>
        <dbReference type="Pfam" id="PF24712"/>
    </source>
</evidence>
<dbReference type="InterPro" id="IPR058188">
    <property type="entry name" value="YxiG-like"/>
</dbReference>
<protein>
    <recommendedName>
        <fullName evidence="1">YxiG-like domain-containing protein</fullName>
    </recommendedName>
</protein>
<organism evidence="2 3">
    <name type="scientific">Leifsonia naganoensis</name>
    <dbReference type="NCBI Taxonomy" id="150025"/>
    <lineage>
        <taxon>Bacteria</taxon>
        <taxon>Bacillati</taxon>
        <taxon>Actinomycetota</taxon>
        <taxon>Actinomycetes</taxon>
        <taxon>Micrococcales</taxon>
        <taxon>Microbacteriaceae</taxon>
        <taxon>Leifsonia</taxon>
    </lineage>
</organism>
<gene>
    <name evidence="2" type="ORF">HNR14_001530</name>
</gene>
<comment type="caution">
    <text evidence="2">The sequence shown here is derived from an EMBL/GenBank/DDBJ whole genome shotgun (WGS) entry which is preliminary data.</text>
</comment>
<keyword evidence="3" id="KW-1185">Reference proteome</keyword>
<accession>A0A853DQ86</accession>
<dbReference type="Pfam" id="PF24712">
    <property type="entry name" value="YxiG_2"/>
    <property type="match status" value="1"/>
</dbReference>
<evidence type="ECO:0000313" key="2">
    <source>
        <dbReference type="EMBL" id="NYK09649.1"/>
    </source>
</evidence>
<evidence type="ECO:0000313" key="3">
    <source>
        <dbReference type="Proteomes" id="UP000521075"/>
    </source>
</evidence>